<dbReference type="AlphaFoldDB" id="A0A0R3D114"/>
<gene>
    <name evidence="3" type="ORF">AOQ71_33225</name>
</gene>
<dbReference type="Pfam" id="PF01814">
    <property type="entry name" value="Hemerythrin"/>
    <property type="match status" value="1"/>
</dbReference>
<dbReference type="InterPro" id="IPR006311">
    <property type="entry name" value="TAT_signal"/>
</dbReference>
<keyword evidence="4" id="KW-1185">Reference proteome</keyword>
<organism evidence="3 4">
    <name type="scientific">Bradyrhizobium manausense</name>
    <dbReference type="NCBI Taxonomy" id="989370"/>
    <lineage>
        <taxon>Bacteria</taxon>
        <taxon>Pseudomonadati</taxon>
        <taxon>Pseudomonadota</taxon>
        <taxon>Alphaproteobacteria</taxon>
        <taxon>Hyphomicrobiales</taxon>
        <taxon>Nitrobacteraceae</taxon>
        <taxon>Bradyrhizobium</taxon>
    </lineage>
</organism>
<dbReference type="CDD" id="cd12108">
    <property type="entry name" value="Hr-like"/>
    <property type="match status" value="1"/>
</dbReference>
<dbReference type="Gene3D" id="1.20.120.520">
    <property type="entry name" value="nmb1532 protein domain like"/>
    <property type="match status" value="1"/>
</dbReference>
<name>A0A0R3D114_9BRAD</name>
<dbReference type="PANTHER" id="PTHR39966">
    <property type="entry name" value="BLL2471 PROTEIN-RELATED"/>
    <property type="match status" value="1"/>
</dbReference>
<evidence type="ECO:0000313" key="3">
    <source>
        <dbReference type="EMBL" id="KRQ03552.1"/>
    </source>
</evidence>
<accession>A0A0R3D114</accession>
<protein>
    <recommendedName>
        <fullName evidence="2">Hemerythrin-like domain-containing protein</fullName>
    </recommendedName>
</protein>
<reference evidence="3 4" key="1">
    <citation type="submission" date="2015-09" db="EMBL/GenBank/DDBJ databases">
        <title>Draft Genome Sequence of Bradyrhizobium manausense Strain BR 3351T, a Novel Symbiotic Nitrogen-Fixing Alphaproteobacterium Isolated from Brazilian Amazon Rain Forest.</title>
        <authorList>
            <person name="De Araujo J.L."/>
            <person name="Zilli J.E."/>
        </authorList>
    </citation>
    <scope>NUCLEOTIDE SEQUENCE [LARGE SCALE GENOMIC DNA]</scope>
    <source>
        <strain evidence="3 4">BR3351</strain>
    </source>
</reference>
<proteinExistence type="predicted"/>
<evidence type="ECO:0000259" key="2">
    <source>
        <dbReference type="Pfam" id="PF01814"/>
    </source>
</evidence>
<dbReference type="PROSITE" id="PS51318">
    <property type="entry name" value="TAT"/>
    <property type="match status" value="1"/>
</dbReference>
<sequence>MDVVPGRRRLLVLAGSLATVAAPAILTRPALADRKGVGGKQKGAEKKGEEVTPPEDLMREHGVLDRVLLLYEASIRKFSANEDFDPGLITQSAGIVRDFINNYHEKSEEEHVFPRFRKAGQMTDLVDILLHQHEAGRKVTENILKLAPTSRGNSDDRKQLVGAMQSFITMYRPHAAREDTDLFPKLRDVVSANEYDAMAEDFEKKEHQLFGEDGFEKMAARVAELEQQMGIHDLNQFTPH</sequence>
<comment type="caution">
    <text evidence="3">The sequence shown here is derived from an EMBL/GenBank/DDBJ whole genome shotgun (WGS) entry which is preliminary data.</text>
</comment>
<dbReference type="GO" id="GO:0005886">
    <property type="term" value="C:plasma membrane"/>
    <property type="evidence" value="ECO:0007669"/>
    <property type="project" value="TreeGrafter"/>
</dbReference>
<dbReference type="PANTHER" id="PTHR39966:SF1">
    <property type="entry name" value="HEMERYTHRIN-LIKE DOMAIN-CONTAINING PROTEIN"/>
    <property type="match status" value="1"/>
</dbReference>
<evidence type="ECO:0000313" key="4">
    <source>
        <dbReference type="Proteomes" id="UP000051936"/>
    </source>
</evidence>
<dbReference type="InterPro" id="IPR012312">
    <property type="entry name" value="Hemerythrin-like"/>
</dbReference>
<dbReference type="OrthoDB" id="2083283at2"/>
<dbReference type="STRING" id="989370.AOQ71_33225"/>
<feature type="domain" description="Hemerythrin-like" evidence="2">
    <location>
        <begin position="54"/>
        <end position="186"/>
    </location>
</feature>
<dbReference type="EMBL" id="LJYG01000108">
    <property type="protein sequence ID" value="KRQ03552.1"/>
    <property type="molecule type" value="Genomic_DNA"/>
</dbReference>
<feature type="region of interest" description="Disordered" evidence="1">
    <location>
        <begin position="35"/>
        <end position="57"/>
    </location>
</feature>
<dbReference type="Proteomes" id="UP000051936">
    <property type="component" value="Unassembled WGS sequence"/>
</dbReference>
<evidence type="ECO:0000256" key="1">
    <source>
        <dbReference type="SAM" id="MobiDB-lite"/>
    </source>
</evidence>